<gene>
    <name evidence="2" type="ORF">MDCFG202_LOCUS409224</name>
</gene>
<comment type="caution">
    <text evidence="2">The sequence shown here is derived from an EMBL/GenBank/DDBJ whole genome shotgun (WGS) entry which is preliminary data.</text>
</comment>
<dbReference type="EMBL" id="CAJPIJ010000159">
    <property type="protein sequence ID" value="CAG1996182.1"/>
    <property type="molecule type" value="Genomic_DNA"/>
</dbReference>
<feature type="compositionally biased region" description="Polar residues" evidence="1">
    <location>
        <begin position="67"/>
        <end position="76"/>
    </location>
</feature>
<reference evidence="2" key="1">
    <citation type="submission" date="2021-03" db="EMBL/GenBank/DDBJ databases">
        <authorList>
            <person name="Alouane T."/>
            <person name="Langin T."/>
            <person name="Bonhomme L."/>
        </authorList>
    </citation>
    <scope>NUCLEOTIDE SEQUENCE</scope>
    <source>
        <strain evidence="2">MDC_Fg202</strain>
    </source>
</reference>
<feature type="compositionally biased region" description="Gly residues" evidence="1">
    <location>
        <begin position="33"/>
        <end position="48"/>
    </location>
</feature>
<evidence type="ECO:0000313" key="3">
    <source>
        <dbReference type="Proteomes" id="UP000746612"/>
    </source>
</evidence>
<feature type="region of interest" description="Disordered" evidence="1">
    <location>
        <begin position="1"/>
        <end position="86"/>
    </location>
</feature>
<evidence type="ECO:0000256" key="1">
    <source>
        <dbReference type="SAM" id="MobiDB-lite"/>
    </source>
</evidence>
<sequence length="303" mass="33553">MASNGTQGSDANQNPAPQSDKPVPQNVANVSGGNRGRGRGSLGRGSHGGVSQNSVNNVPNLPRSVPNLPTTSWTNRDYSRAEGRRRNLERTITFTAEDRNEPAPKQAIEDVSDEASDKACPDCKGHTCGFCRAKDHAMIHCLMAKDGNIPGCVLWNTMAHELNACPIYMGLDMQERLKGLINERAGLPNVKVKDHWSTLFHAWLYDKASEGMRAPDEYPWTEAHAIELNGRQNGNYAHELQLVFEKSGHDRSVLPKDEVVKDAVGVWWHFWLRRGLPFPQRLVEMGFTSPFDTAGPKFGAKEV</sequence>
<evidence type="ECO:0000313" key="2">
    <source>
        <dbReference type="EMBL" id="CAG1996182.1"/>
    </source>
</evidence>
<protein>
    <submittedName>
        <fullName evidence="2">Uncharacterized protein</fullName>
    </submittedName>
</protein>
<organism evidence="2 3">
    <name type="scientific">Gibberella zeae</name>
    <name type="common">Wheat head blight fungus</name>
    <name type="synonym">Fusarium graminearum</name>
    <dbReference type="NCBI Taxonomy" id="5518"/>
    <lineage>
        <taxon>Eukaryota</taxon>
        <taxon>Fungi</taxon>
        <taxon>Dikarya</taxon>
        <taxon>Ascomycota</taxon>
        <taxon>Pezizomycotina</taxon>
        <taxon>Sordariomycetes</taxon>
        <taxon>Hypocreomycetidae</taxon>
        <taxon>Hypocreales</taxon>
        <taxon>Nectriaceae</taxon>
        <taxon>Fusarium</taxon>
    </lineage>
</organism>
<dbReference type="OrthoDB" id="5105088at2759"/>
<feature type="compositionally biased region" description="Basic and acidic residues" evidence="1">
    <location>
        <begin position="77"/>
        <end position="86"/>
    </location>
</feature>
<feature type="compositionally biased region" description="Polar residues" evidence="1">
    <location>
        <begin position="1"/>
        <end position="17"/>
    </location>
</feature>
<proteinExistence type="predicted"/>
<accession>A0A2H3FW33</accession>
<dbReference type="AlphaFoldDB" id="A0A2H3FW33"/>
<dbReference type="Proteomes" id="UP000746612">
    <property type="component" value="Unassembled WGS sequence"/>
</dbReference>
<name>A0A2H3FW33_GIBZA</name>